<gene>
    <name evidence="2" type="ORF">ORAREDHAP_LOCUS16943</name>
</gene>
<dbReference type="EMBL" id="CAEKKB010000002">
    <property type="protein sequence ID" value="CAB4301439.1"/>
    <property type="molecule type" value="Genomic_DNA"/>
</dbReference>
<protein>
    <submittedName>
        <fullName evidence="2">Uncharacterized protein</fullName>
    </submittedName>
</protein>
<feature type="region of interest" description="Disordered" evidence="1">
    <location>
        <begin position="57"/>
        <end position="78"/>
    </location>
</feature>
<dbReference type="AlphaFoldDB" id="A0A6J5WIP1"/>
<sequence length="78" mass="8723">MKCGSNVTTTTSVAVAATPRRLSLWPWVQTRGKSRYVTTTTAVAVAATLRRLSREALGRKTRGKSRCRRYGHHFTTKD</sequence>
<keyword evidence="3" id="KW-1185">Reference proteome</keyword>
<name>A0A6J5WIP1_PRUAR</name>
<evidence type="ECO:0000313" key="2">
    <source>
        <dbReference type="EMBL" id="CAB4301439.1"/>
    </source>
</evidence>
<reference evidence="3" key="1">
    <citation type="journal article" date="2020" name="Genome Biol.">
        <title>Gamete binning: chromosome-level and haplotype-resolved genome assembly enabled by high-throughput single-cell sequencing of gamete genomes.</title>
        <authorList>
            <person name="Campoy J.A."/>
            <person name="Sun H."/>
            <person name="Goel M."/>
            <person name="Jiao W.-B."/>
            <person name="Folz-Donahue K."/>
            <person name="Wang N."/>
            <person name="Rubio M."/>
            <person name="Liu C."/>
            <person name="Kukat C."/>
            <person name="Ruiz D."/>
            <person name="Huettel B."/>
            <person name="Schneeberger K."/>
        </authorList>
    </citation>
    <scope>NUCLEOTIDE SEQUENCE [LARGE SCALE GENOMIC DNA]</scope>
    <source>
        <strain evidence="3">cv. Rojo Pasion</strain>
    </source>
</reference>
<evidence type="ECO:0000256" key="1">
    <source>
        <dbReference type="SAM" id="MobiDB-lite"/>
    </source>
</evidence>
<accession>A0A6J5WIP1</accession>
<proteinExistence type="predicted"/>
<feature type="compositionally biased region" description="Basic residues" evidence="1">
    <location>
        <begin position="59"/>
        <end position="78"/>
    </location>
</feature>
<dbReference type="Proteomes" id="UP000507245">
    <property type="component" value="Unassembled WGS sequence"/>
</dbReference>
<evidence type="ECO:0000313" key="3">
    <source>
        <dbReference type="Proteomes" id="UP000507245"/>
    </source>
</evidence>
<organism evidence="2 3">
    <name type="scientific">Prunus armeniaca</name>
    <name type="common">Apricot</name>
    <name type="synonym">Armeniaca vulgaris</name>
    <dbReference type="NCBI Taxonomy" id="36596"/>
    <lineage>
        <taxon>Eukaryota</taxon>
        <taxon>Viridiplantae</taxon>
        <taxon>Streptophyta</taxon>
        <taxon>Embryophyta</taxon>
        <taxon>Tracheophyta</taxon>
        <taxon>Spermatophyta</taxon>
        <taxon>Magnoliopsida</taxon>
        <taxon>eudicotyledons</taxon>
        <taxon>Gunneridae</taxon>
        <taxon>Pentapetalae</taxon>
        <taxon>rosids</taxon>
        <taxon>fabids</taxon>
        <taxon>Rosales</taxon>
        <taxon>Rosaceae</taxon>
        <taxon>Amygdaloideae</taxon>
        <taxon>Amygdaleae</taxon>
        <taxon>Prunus</taxon>
    </lineage>
</organism>